<dbReference type="Proteomes" id="UP000178114">
    <property type="component" value="Unassembled WGS sequence"/>
</dbReference>
<keyword evidence="5 9" id="KW-0653">Protein transport</keyword>
<dbReference type="InterPro" id="IPR038379">
    <property type="entry name" value="SecE_sf"/>
</dbReference>
<keyword evidence="7 9" id="KW-0811">Translocation</keyword>
<evidence type="ECO:0000256" key="3">
    <source>
        <dbReference type="ARBA" id="ARBA00022475"/>
    </source>
</evidence>
<evidence type="ECO:0000256" key="4">
    <source>
        <dbReference type="ARBA" id="ARBA00022692"/>
    </source>
</evidence>
<evidence type="ECO:0000256" key="2">
    <source>
        <dbReference type="ARBA" id="ARBA00022448"/>
    </source>
</evidence>
<name>A0A1F5WYV1_9BACT</name>
<keyword evidence="8 9" id="KW-0472">Membrane</keyword>
<dbReference type="EMBL" id="MFID01000028">
    <property type="protein sequence ID" value="OGF80799.1"/>
    <property type="molecule type" value="Genomic_DNA"/>
</dbReference>
<evidence type="ECO:0000256" key="7">
    <source>
        <dbReference type="ARBA" id="ARBA00023010"/>
    </source>
</evidence>
<gene>
    <name evidence="9" type="primary">secE</name>
    <name evidence="10" type="ORF">A2930_01565</name>
</gene>
<dbReference type="Gene3D" id="1.20.5.1030">
    <property type="entry name" value="Preprotein translocase secy subunit"/>
    <property type="match status" value="1"/>
</dbReference>
<sequence>MYQKLVNYLKETRVEMRKVNWPTKNETVRFTIVVIAVSLGVSFILGAFDYVFTSILKLFI</sequence>
<evidence type="ECO:0000256" key="5">
    <source>
        <dbReference type="ARBA" id="ARBA00022927"/>
    </source>
</evidence>
<dbReference type="HAMAP" id="MF_00422">
    <property type="entry name" value="SecE"/>
    <property type="match status" value="1"/>
</dbReference>
<dbReference type="InterPro" id="IPR001901">
    <property type="entry name" value="Translocase_SecE/Sec61-g"/>
</dbReference>
<evidence type="ECO:0000313" key="10">
    <source>
        <dbReference type="EMBL" id="OGF80799.1"/>
    </source>
</evidence>
<dbReference type="GO" id="GO:0008320">
    <property type="term" value="F:protein transmembrane transporter activity"/>
    <property type="evidence" value="ECO:0007669"/>
    <property type="project" value="UniProtKB-UniRule"/>
</dbReference>
<reference evidence="10 11" key="1">
    <citation type="journal article" date="2016" name="Nat. Commun.">
        <title>Thousands of microbial genomes shed light on interconnected biogeochemical processes in an aquifer system.</title>
        <authorList>
            <person name="Anantharaman K."/>
            <person name="Brown C.T."/>
            <person name="Hug L.A."/>
            <person name="Sharon I."/>
            <person name="Castelle C.J."/>
            <person name="Probst A.J."/>
            <person name="Thomas B.C."/>
            <person name="Singh A."/>
            <person name="Wilkins M.J."/>
            <person name="Karaoz U."/>
            <person name="Brodie E.L."/>
            <person name="Williams K.H."/>
            <person name="Hubbard S.S."/>
            <person name="Banfield J.F."/>
        </authorList>
    </citation>
    <scope>NUCLEOTIDE SEQUENCE [LARGE SCALE GENOMIC DNA]</scope>
</reference>
<dbReference type="PANTHER" id="PTHR33910">
    <property type="entry name" value="PROTEIN TRANSLOCASE SUBUNIT SECE"/>
    <property type="match status" value="1"/>
</dbReference>
<dbReference type="AlphaFoldDB" id="A0A1F5WYV1"/>
<accession>A0A1F5WYV1</accession>
<feature type="transmembrane region" description="Helical" evidence="9">
    <location>
        <begin position="30"/>
        <end position="52"/>
    </location>
</feature>
<comment type="similarity">
    <text evidence="9">Belongs to the SecE/SEC61-gamma family.</text>
</comment>
<dbReference type="PROSITE" id="PS01067">
    <property type="entry name" value="SECE_SEC61G"/>
    <property type="match status" value="1"/>
</dbReference>
<comment type="subunit">
    <text evidence="9">Component of the Sec protein translocase complex. Heterotrimer consisting of SecY, SecE and SecG subunits. The heterotrimers can form oligomers, although 1 heterotrimer is thought to be able to translocate proteins. Interacts with the ribosome. Interacts with SecDF, and other proteins may be involved. Interacts with SecA.</text>
</comment>
<comment type="caution">
    <text evidence="10">The sequence shown here is derived from an EMBL/GenBank/DDBJ whole genome shotgun (WGS) entry which is preliminary data.</text>
</comment>
<organism evidence="10 11">
    <name type="scientific">Candidatus Giovannonibacteria bacterium RIFCSPLOWO2_01_FULL_45_34</name>
    <dbReference type="NCBI Taxonomy" id="1798351"/>
    <lineage>
        <taxon>Bacteria</taxon>
        <taxon>Candidatus Giovannoniibacteriota</taxon>
    </lineage>
</organism>
<evidence type="ECO:0000256" key="6">
    <source>
        <dbReference type="ARBA" id="ARBA00022989"/>
    </source>
</evidence>
<dbReference type="Pfam" id="PF00584">
    <property type="entry name" value="SecE"/>
    <property type="match status" value="1"/>
</dbReference>
<keyword evidence="6 9" id="KW-1133">Transmembrane helix</keyword>
<dbReference type="NCBIfam" id="TIGR00964">
    <property type="entry name" value="secE_bact"/>
    <property type="match status" value="1"/>
</dbReference>
<dbReference type="GO" id="GO:0005886">
    <property type="term" value="C:plasma membrane"/>
    <property type="evidence" value="ECO:0007669"/>
    <property type="project" value="UniProtKB-SubCell"/>
</dbReference>
<evidence type="ECO:0000313" key="11">
    <source>
        <dbReference type="Proteomes" id="UP000178114"/>
    </source>
</evidence>
<keyword evidence="3 9" id="KW-1003">Cell membrane</keyword>
<comment type="function">
    <text evidence="9">Essential subunit of the Sec protein translocation channel SecYEG. Clamps together the 2 halves of SecY. May contact the channel plug during translocation.</text>
</comment>
<dbReference type="GO" id="GO:0009306">
    <property type="term" value="P:protein secretion"/>
    <property type="evidence" value="ECO:0007669"/>
    <property type="project" value="UniProtKB-UniRule"/>
</dbReference>
<evidence type="ECO:0000256" key="8">
    <source>
        <dbReference type="ARBA" id="ARBA00023136"/>
    </source>
</evidence>
<proteinExistence type="inferred from homology"/>
<evidence type="ECO:0000256" key="1">
    <source>
        <dbReference type="ARBA" id="ARBA00004370"/>
    </source>
</evidence>
<keyword evidence="2 9" id="KW-0813">Transport</keyword>
<keyword evidence="4 9" id="KW-0812">Transmembrane</keyword>
<dbReference type="GO" id="GO:0006605">
    <property type="term" value="P:protein targeting"/>
    <property type="evidence" value="ECO:0007669"/>
    <property type="project" value="UniProtKB-UniRule"/>
</dbReference>
<dbReference type="InterPro" id="IPR005807">
    <property type="entry name" value="SecE_bac"/>
</dbReference>
<comment type="subcellular location">
    <subcellularLocation>
        <location evidence="9">Cell membrane</location>
        <topology evidence="9">Single-pass membrane protein</topology>
    </subcellularLocation>
    <subcellularLocation>
        <location evidence="1">Membrane</location>
    </subcellularLocation>
</comment>
<dbReference type="GO" id="GO:0065002">
    <property type="term" value="P:intracellular protein transmembrane transport"/>
    <property type="evidence" value="ECO:0007669"/>
    <property type="project" value="UniProtKB-UniRule"/>
</dbReference>
<protein>
    <recommendedName>
        <fullName evidence="9">Protein translocase subunit SecE</fullName>
    </recommendedName>
</protein>
<dbReference type="PANTHER" id="PTHR33910:SF1">
    <property type="entry name" value="PROTEIN TRANSLOCASE SUBUNIT SECE"/>
    <property type="match status" value="1"/>
</dbReference>
<dbReference type="GO" id="GO:0043952">
    <property type="term" value="P:protein transport by the Sec complex"/>
    <property type="evidence" value="ECO:0007669"/>
    <property type="project" value="UniProtKB-UniRule"/>
</dbReference>
<dbReference type="STRING" id="1798351.A2930_01565"/>
<evidence type="ECO:0000256" key="9">
    <source>
        <dbReference type="HAMAP-Rule" id="MF_00422"/>
    </source>
</evidence>